<feature type="transmembrane region" description="Helical" evidence="1">
    <location>
        <begin position="92"/>
        <end position="116"/>
    </location>
</feature>
<evidence type="ECO:0000313" key="3">
    <source>
        <dbReference type="Proteomes" id="UP000242474"/>
    </source>
</evidence>
<feature type="transmembrane region" description="Helical" evidence="1">
    <location>
        <begin position="44"/>
        <end position="65"/>
    </location>
</feature>
<dbReference type="Proteomes" id="UP000242474">
    <property type="component" value="Unassembled WGS sequence"/>
</dbReference>
<keyword evidence="1" id="KW-0472">Membrane</keyword>
<evidence type="ECO:0008006" key="4">
    <source>
        <dbReference type="Google" id="ProtNLM"/>
    </source>
</evidence>
<dbReference type="SUPFAM" id="SSF53474">
    <property type="entry name" value="alpha/beta-Hydrolases"/>
    <property type="match status" value="1"/>
</dbReference>
<accession>A0A2G5BHK8</accession>
<dbReference type="EMBL" id="KZ303490">
    <property type="protein sequence ID" value="PIA18471.1"/>
    <property type="molecule type" value="Genomic_DNA"/>
</dbReference>
<keyword evidence="3" id="KW-1185">Reference proteome</keyword>
<reference evidence="2 3" key="1">
    <citation type="journal article" date="2015" name="Genome Biol. Evol.">
        <title>Phylogenomic analyses indicate that early fungi evolved digesting cell walls of algal ancestors of land plants.</title>
        <authorList>
            <person name="Chang Y."/>
            <person name="Wang S."/>
            <person name="Sekimoto S."/>
            <person name="Aerts A.L."/>
            <person name="Choi C."/>
            <person name="Clum A."/>
            <person name="LaButti K.M."/>
            <person name="Lindquist E.A."/>
            <person name="Yee Ngan C."/>
            <person name="Ohm R.A."/>
            <person name="Salamov A.A."/>
            <person name="Grigoriev I.V."/>
            <person name="Spatafora J.W."/>
            <person name="Berbee M.L."/>
        </authorList>
    </citation>
    <scope>NUCLEOTIDE SEQUENCE [LARGE SCALE GENOMIC DNA]</scope>
    <source>
        <strain evidence="2 3">NRRL 1564</strain>
    </source>
</reference>
<sequence>MGIFAISIASVLACAAGVQFYMLSHSITLLKTPIGIRYVFGNELVLLWASLAGVFTSWSALHLLVKRCRPEAQNITNTKQINWLPVSVWPQIILWTSYIVAISTLGTGISVFLYMIGFRKLLVFVIISYAIPAIVAAAAMPGIAKALRTRASLQKQFVLDSMGPSKTSADKSTISLHADSRADSPLPNLDATSIHSGMTRVSGSAKCADIPTDIFTTADAPSKHNSLSPNCELSIFPSNTTTLAPRTQISFVLRLSHIVFAVFRNGPTAVIAALLSLLIYALLLNGVFEQNQHNSTLPELHSTPVSVVVPYSDNIERTLAISVSCMGGLNDESTHAAFQRPPSKATILLEHVSGYPSFISRSIQTSLIKQNHRVCVYDRPGYMFSPQGYAPISHVVMERALSIALHHIGEKGPFYVVGHRSGSEYAQLFSTINADVVVGMAFIYPTELALLGLLMPNQSALIREATAQAMSDSSLLPESNLEPARLNFQRALAALGTWMTNPPTISNSDTASQNATEWALSSPYLAQAQFFEMSQQPQLVEVIRNLNSPLVNMRKLPVILFGVQIDPSIQTTYKETVSDRFVVETVDQNNLQSLSIERIAAQISLHILKLH</sequence>
<protein>
    <recommendedName>
        <fullName evidence="4">AB hydrolase-1 domain-containing protein</fullName>
    </recommendedName>
</protein>
<keyword evidence="1" id="KW-1133">Transmembrane helix</keyword>
<gene>
    <name evidence="2" type="ORF">COEREDRAFT_6702</name>
</gene>
<feature type="transmembrane region" description="Helical" evidence="1">
    <location>
        <begin position="122"/>
        <end position="144"/>
    </location>
</feature>
<proteinExistence type="predicted"/>
<dbReference type="AlphaFoldDB" id="A0A2G5BHK8"/>
<dbReference type="STRING" id="763665.A0A2G5BHK8"/>
<name>A0A2G5BHK8_COERN</name>
<organism evidence="2 3">
    <name type="scientific">Coemansia reversa (strain ATCC 12441 / NRRL 1564)</name>
    <dbReference type="NCBI Taxonomy" id="763665"/>
    <lineage>
        <taxon>Eukaryota</taxon>
        <taxon>Fungi</taxon>
        <taxon>Fungi incertae sedis</taxon>
        <taxon>Zoopagomycota</taxon>
        <taxon>Kickxellomycotina</taxon>
        <taxon>Kickxellomycetes</taxon>
        <taxon>Kickxellales</taxon>
        <taxon>Kickxellaceae</taxon>
        <taxon>Coemansia</taxon>
    </lineage>
</organism>
<dbReference type="OrthoDB" id="164921at2759"/>
<dbReference type="Gene3D" id="3.40.50.1820">
    <property type="entry name" value="alpha/beta hydrolase"/>
    <property type="match status" value="1"/>
</dbReference>
<evidence type="ECO:0000313" key="2">
    <source>
        <dbReference type="EMBL" id="PIA18471.1"/>
    </source>
</evidence>
<evidence type="ECO:0000256" key="1">
    <source>
        <dbReference type="SAM" id="Phobius"/>
    </source>
</evidence>
<dbReference type="InterPro" id="IPR029058">
    <property type="entry name" value="AB_hydrolase_fold"/>
</dbReference>
<keyword evidence="1" id="KW-0812">Transmembrane</keyword>